<dbReference type="EMBL" id="VKAC01000001">
    <property type="protein sequence ID" value="TXR58286.1"/>
    <property type="molecule type" value="Genomic_DNA"/>
</dbReference>
<sequence length="394" mass="43286">MASQGLAAPRPAGPPTARHLQRVVDAVGLLQIDSIQVLARSHTLPLFSRLGPYDLDLLRRAAEERPRRLVEYWAHEASYVPLATHHLLRWRMARAASDAWGSVRSVVTEHPGVVDAVRAEVAAGGPMTARELEAALAHDAPRARDHWGWNWSAVKRACEHLFFTGELTAAGRTASFERRYDLTERVLPPEVAAAPDPDEGEAVRGLVEVSARALGVADEPALRDYFRLKPGASRRAVAELVEAGTLVPVEVAGWTRPAYRWVGAPRPRRVAARALLSPFDSLVFFRPRTEEVFGVRVRLEVYTPAEQRVHGYYVLPFLLGDAVVGRVDLKADRARGVLVVLASHREPWAPPETPAELAAELASMASWLGLGDVEVQPRGDLAADLREAVRSHVP</sequence>
<protein>
    <submittedName>
        <fullName evidence="1">Winged helix-turn-helix domain-containing protein</fullName>
    </submittedName>
</protein>
<name>A0A5C8ZMR8_9ACTN</name>
<dbReference type="OrthoDB" id="9787207at2"/>
<dbReference type="AlphaFoldDB" id="A0A5C8ZMR8"/>
<evidence type="ECO:0000313" key="1">
    <source>
        <dbReference type="EMBL" id="TXR58286.1"/>
    </source>
</evidence>
<organism evidence="1 2">
    <name type="scientific">Quadrisphaera setariae</name>
    <dbReference type="NCBI Taxonomy" id="2593304"/>
    <lineage>
        <taxon>Bacteria</taxon>
        <taxon>Bacillati</taxon>
        <taxon>Actinomycetota</taxon>
        <taxon>Actinomycetes</taxon>
        <taxon>Kineosporiales</taxon>
        <taxon>Kineosporiaceae</taxon>
        <taxon>Quadrisphaera</taxon>
    </lineage>
</organism>
<proteinExistence type="predicted"/>
<accession>A0A5C8ZMR8</accession>
<dbReference type="Pfam" id="PF06224">
    <property type="entry name" value="AlkZ-like"/>
    <property type="match status" value="1"/>
</dbReference>
<comment type="caution">
    <text evidence="1">The sequence shown here is derived from an EMBL/GenBank/DDBJ whole genome shotgun (WGS) entry which is preliminary data.</text>
</comment>
<dbReference type="Proteomes" id="UP000321234">
    <property type="component" value="Unassembled WGS sequence"/>
</dbReference>
<dbReference type="InterPro" id="IPR009351">
    <property type="entry name" value="AlkZ-like"/>
</dbReference>
<evidence type="ECO:0000313" key="2">
    <source>
        <dbReference type="Proteomes" id="UP000321234"/>
    </source>
</evidence>
<dbReference type="PANTHER" id="PTHR30528">
    <property type="entry name" value="CYTOPLASMIC PROTEIN"/>
    <property type="match status" value="1"/>
</dbReference>
<reference evidence="1 2" key="1">
    <citation type="submission" date="2019-07" db="EMBL/GenBank/DDBJ databases">
        <title>Quadrisphaera sp. strain DD2A genome sequencing and assembly.</title>
        <authorList>
            <person name="Kim I."/>
        </authorList>
    </citation>
    <scope>NUCLEOTIDE SEQUENCE [LARGE SCALE GENOMIC DNA]</scope>
    <source>
        <strain evidence="1 2">DD2A</strain>
    </source>
</reference>
<dbReference type="PANTHER" id="PTHR30528:SF0">
    <property type="entry name" value="CYTOPLASMIC PROTEIN"/>
    <property type="match status" value="1"/>
</dbReference>
<keyword evidence="2" id="KW-1185">Reference proteome</keyword>
<gene>
    <name evidence="1" type="ORF">FMM08_02490</name>
</gene>